<dbReference type="EMBL" id="JAVUPU010000003">
    <property type="protein sequence ID" value="MDT9598862.1"/>
    <property type="molecule type" value="Genomic_DNA"/>
</dbReference>
<dbReference type="Pfam" id="PF13672">
    <property type="entry name" value="PP2C_2"/>
    <property type="match status" value="1"/>
</dbReference>
<evidence type="ECO:0000313" key="2">
    <source>
        <dbReference type="EMBL" id="MDT9598862.1"/>
    </source>
</evidence>
<name>A0ABU3Q6C9_9SPHN</name>
<dbReference type="SUPFAM" id="SSF81606">
    <property type="entry name" value="PP2C-like"/>
    <property type="match status" value="1"/>
</dbReference>
<evidence type="ECO:0000313" key="3">
    <source>
        <dbReference type="Proteomes" id="UP001259572"/>
    </source>
</evidence>
<gene>
    <name evidence="2" type="ORF">RQX22_07870</name>
</gene>
<keyword evidence="3" id="KW-1185">Reference proteome</keyword>
<evidence type="ECO:0000259" key="1">
    <source>
        <dbReference type="PROSITE" id="PS51746"/>
    </source>
</evidence>
<dbReference type="Gene3D" id="3.60.40.10">
    <property type="entry name" value="PPM-type phosphatase domain"/>
    <property type="match status" value="1"/>
</dbReference>
<sequence length="258" mass="26473">MSFLGRFISEQQAEPEPVAPQAAGAYRCAARSHVGKVRSLNEDRFVALPDARLWAIADGMGGHRAGDVAAELVAGALRACAAGGTVTADAAAAAVQQVNAQLVGISEAKGGSDISGSTVVALIVTDDHYHCLWAGDSRAYLYRDSRCYRISRDHSVVQELIDAGVIAAADAPSHPSAHVITRAVGAAATLRLDISSGTIEAGDLLLLCTDGLSDMVGVGQIEACLAGDDIEAMADALLAAALEAGAPDNISFIIIRAP</sequence>
<dbReference type="PROSITE" id="PS51746">
    <property type="entry name" value="PPM_2"/>
    <property type="match status" value="1"/>
</dbReference>
<feature type="domain" description="PPM-type phosphatase" evidence="1">
    <location>
        <begin position="27"/>
        <end position="257"/>
    </location>
</feature>
<protein>
    <submittedName>
        <fullName evidence="2">Protein phosphatase 2C domain-containing protein</fullName>
    </submittedName>
</protein>
<comment type="caution">
    <text evidence="2">The sequence shown here is derived from an EMBL/GenBank/DDBJ whole genome shotgun (WGS) entry which is preliminary data.</text>
</comment>
<dbReference type="RefSeq" id="WP_315725276.1">
    <property type="nucleotide sequence ID" value="NZ_JAVUPU010000003.1"/>
</dbReference>
<proteinExistence type="predicted"/>
<reference evidence="2 3" key="1">
    <citation type="submission" date="2023-05" db="EMBL/GenBank/DDBJ databases">
        <authorList>
            <person name="Guo Y."/>
        </authorList>
    </citation>
    <scope>NUCLEOTIDE SEQUENCE [LARGE SCALE GENOMIC DNA]</scope>
    <source>
        <strain evidence="2 3">GR2756</strain>
    </source>
</reference>
<dbReference type="PANTHER" id="PTHR13832:SF827">
    <property type="entry name" value="PROTEIN PHOSPHATASE 1L"/>
    <property type="match status" value="1"/>
</dbReference>
<dbReference type="InterPro" id="IPR001932">
    <property type="entry name" value="PPM-type_phosphatase-like_dom"/>
</dbReference>
<dbReference type="InterPro" id="IPR015655">
    <property type="entry name" value="PP2C"/>
</dbReference>
<dbReference type="InterPro" id="IPR036457">
    <property type="entry name" value="PPM-type-like_dom_sf"/>
</dbReference>
<dbReference type="Proteomes" id="UP001259572">
    <property type="component" value="Unassembled WGS sequence"/>
</dbReference>
<organism evidence="2 3">
    <name type="scientific">Sphingosinicella rhizophila</name>
    <dbReference type="NCBI Taxonomy" id="3050082"/>
    <lineage>
        <taxon>Bacteria</taxon>
        <taxon>Pseudomonadati</taxon>
        <taxon>Pseudomonadota</taxon>
        <taxon>Alphaproteobacteria</taxon>
        <taxon>Sphingomonadales</taxon>
        <taxon>Sphingosinicellaceae</taxon>
        <taxon>Sphingosinicella</taxon>
    </lineage>
</organism>
<dbReference type="CDD" id="cd00143">
    <property type="entry name" value="PP2Cc"/>
    <property type="match status" value="1"/>
</dbReference>
<dbReference type="SMART" id="SM00331">
    <property type="entry name" value="PP2C_SIG"/>
    <property type="match status" value="1"/>
</dbReference>
<dbReference type="PANTHER" id="PTHR13832">
    <property type="entry name" value="PROTEIN PHOSPHATASE 2C"/>
    <property type="match status" value="1"/>
</dbReference>
<dbReference type="SMART" id="SM00332">
    <property type="entry name" value="PP2Cc"/>
    <property type="match status" value="1"/>
</dbReference>
<accession>A0ABU3Q6C9</accession>